<protein>
    <recommendedName>
        <fullName evidence="3">4Fe4S-binding SPASM domain-containing protein</fullName>
    </recommendedName>
</protein>
<reference evidence="1 2" key="1">
    <citation type="journal article" date="2011" name="Stand. Genomic Sci.">
        <title>Complete genome sequence of the gliding freshwater bacterium Fluviicola taffensis type strain (RW262).</title>
        <authorList>
            <person name="Woyke T."/>
            <person name="Chertkov O."/>
            <person name="Lapidus A."/>
            <person name="Nolan M."/>
            <person name="Lucas S."/>
            <person name="Del Rio T.G."/>
            <person name="Tice H."/>
            <person name="Cheng J.F."/>
            <person name="Tapia R."/>
            <person name="Han C."/>
            <person name="Goodwin L."/>
            <person name="Pitluck S."/>
            <person name="Liolios K."/>
            <person name="Pagani I."/>
            <person name="Ivanova N."/>
            <person name="Huntemann M."/>
            <person name="Mavromatis K."/>
            <person name="Mikhailova N."/>
            <person name="Pati A."/>
            <person name="Chen A."/>
            <person name="Palaniappan K."/>
            <person name="Land M."/>
            <person name="Hauser L."/>
            <person name="Brambilla E.M."/>
            <person name="Rohde M."/>
            <person name="Mwirichia R."/>
            <person name="Sikorski J."/>
            <person name="Tindall B.J."/>
            <person name="Goker M."/>
            <person name="Bristow J."/>
            <person name="Eisen J.A."/>
            <person name="Markowitz V."/>
            <person name="Hugenholtz P."/>
            <person name="Klenk H.P."/>
            <person name="Kyrpides N.C."/>
        </authorList>
    </citation>
    <scope>NUCLEOTIDE SEQUENCE [LARGE SCALE GENOMIC DNA]</scope>
    <source>
        <strain evidence="2">DSM 16823 / RW262 / RW262</strain>
    </source>
</reference>
<dbReference type="SUPFAM" id="SSF102114">
    <property type="entry name" value="Radical SAM enzymes"/>
    <property type="match status" value="1"/>
</dbReference>
<dbReference type="Proteomes" id="UP000007463">
    <property type="component" value="Chromosome"/>
</dbReference>
<sequence length="353" mass="41246">MKENYFIFFSNCIPVYGVEYTAICDFQNGKIHHFDSNLKELIQLIDSRISLKQLENRYIEEKDGLANFLHYFYEKGIGMYTNEVESFPRLPIQWDHPSKVTNAILDFGIETDYSVKSILDELDYFRCKHIQLRFFEVIPLQILHDVLSVFKESDVLSIDLIFNDDIPLFELKKLYLVTSKINSVTIFNAKEDQIVGNLPFLISYLNRKISNEKSCGLITKEHLSTGLHLFMESHFHNNCLNRKISIDKDGNVKNCPSMNWDYGRVQTGNLKEKILQALNHEVTQIKKSEIEVCRECEFRMVCTDCRAYLEKPSDMYSKPLKCGYNPKTGIWEEWSTNPIKKDAIGFYALKHII</sequence>
<dbReference type="InterPro" id="IPR026497">
    <property type="entry name" value="GRASP-with-SPASM"/>
</dbReference>
<dbReference type="NCBIfam" id="TIGR04085">
    <property type="entry name" value="rSAM_more_4Fe4S"/>
    <property type="match status" value="1"/>
</dbReference>
<dbReference type="Gene3D" id="3.20.20.70">
    <property type="entry name" value="Aldolase class I"/>
    <property type="match status" value="1"/>
</dbReference>
<dbReference type="eggNOG" id="COG0641">
    <property type="taxonomic scope" value="Bacteria"/>
</dbReference>
<reference evidence="2" key="2">
    <citation type="submission" date="2011-02" db="EMBL/GenBank/DDBJ databases">
        <title>The complete genome of Fluviicola taffensis DSM 16823.</title>
        <authorList>
            <consortium name="US DOE Joint Genome Institute (JGI-PGF)"/>
            <person name="Lucas S."/>
            <person name="Copeland A."/>
            <person name="Lapidus A."/>
            <person name="Bruce D."/>
            <person name="Goodwin L."/>
            <person name="Pitluck S."/>
            <person name="Kyrpides N."/>
            <person name="Mavromatis K."/>
            <person name="Ivanova N."/>
            <person name="Mikhailova N."/>
            <person name="Pagani I."/>
            <person name="Chertkov O."/>
            <person name="Detter J.C."/>
            <person name="Han C."/>
            <person name="Tapia R."/>
            <person name="Land M."/>
            <person name="Hauser L."/>
            <person name="Markowitz V."/>
            <person name="Cheng J.-F."/>
            <person name="Hugenholtz P."/>
            <person name="Woyke T."/>
            <person name="Wu D."/>
            <person name="Tindall B."/>
            <person name="Pomrenke H.G."/>
            <person name="Brambilla E."/>
            <person name="Klenk H.-P."/>
            <person name="Eisen J.A."/>
        </authorList>
    </citation>
    <scope>NUCLEOTIDE SEQUENCE [LARGE SCALE GENOMIC DNA]</scope>
    <source>
        <strain evidence="2">DSM 16823 / RW262 / RW262</strain>
    </source>
</reference>
<dbReference type="NCBIfam" id="TIGR04193">
    <property type="entry name" value="SPASM_w_grasp"/>
    <property type="match status" value="1"/>
</dbReference>
<dbReference type="OrthoDB" id="1073749at2"/>
<accession>F2IB11</accession>
<keyword evidence="2" id="KW-1185">Reference proteome</keyword>
<organism evidence="1 2">
    <name type="scientific">Fluviicola taffensis (strain DSM 16823 / NCIMB 13979 / RW262)</name>
    <dbReference type="NCBI Taxonomy" id="755732"/>
    <lineage>
        <taxon>Bacteria</taxon>
        <taxon>Pseudomonadati</taxon>
        <taxon>Bacteroidota</taxon>
        <taxon>Flavobacteriia</taxon>
        <taxon>Flavobacteriales</taxon>
        <taxon>Crocinitomicaceae</taxon>
        <taxon>Fluviicola</taxon>
    </lineage>
</organism>
<dbReference type="HOGENOM" id="CLU_050370_0_0_10"/>
<dbReference type="RefSeq" id="WP_013688102.1">
    <property type="nucleotide sequence ID" value="NC_015321.1"/>
</dbReference>
<dbReference type="InterPro" id="IPR023885">
    <property type="entry name" value="4Fe4S-binding_SPASM_dom"/>
</dbReference>
<dbReference type="InterPro" id="IPR058240">
    <property type="entry name" value="rSAM_sf"/>
</dbReference>
<name>F2IB11_FLUTR</name>
<gene>
    <name evidence="1" type="ordered locus">Fluta_3363</name>
</gene>
<dbReference type="EMBL" id="CP002542">
    <property type="protein sequence ID" value="AEA45335.1"/>
    <property type="molecule type" value="Genomic_DNA"/>
</dbReference>
<proteinExistence type="predicted"/>
<dbReference type="STRING" id="755732.Fluta_3363"/>
<dbReference type="InterPro" id="IPR013785">
    <property type="entry name" value="Aldolase_TIM"/>
</dbReference>
<dbReference type="AlphaFoldDB" id="F2IB11"/>
<evidence type="ECO:0000313" key="1">
    <source>
        <dbReference type="EMBL" id="AEA45335.1"/>
    </source>
</evidence>
<dbReference type="KEGG" id="fte:Fluta_3363"/>
<evidence type="ECO:0008006" key="3">
    <source>
        <dbReference type="Google" id="ProtNLM"/>
    </source>
</evidence>
<evidence type="ECO:0000313" key="2">
    <source>
        <dbReference type="Proteomes" id="UP000007463"/>
    </source>
</evidence>